<comment type="caution">
    <text evidence="4">The sequence shown here is derived from an EMBL/GenBank/DDBJ whole genome shotgun (WGS) entry which is preliminary data.</text>
</comment>
<evidence type="ECO:0000313" key="5">
    <source>
        <dbReference type="Proteomes" id="UP001176940"/>
    </source>
</evidence>
<evidence type="ECO:0000259" key="3">
    <source>
        <dbReference type="SMART" id="SM00099"/>
    </source>
</evidence>
<dbReference type="InterPro" id="IPR033332">
    <property type="entry name" value="BTG"/>
</dbReference>
<proteinExistence type="inferred from homology"/>
<sequence length="208" mass="23274">KMAANNFIPVSMRPELLAGVDHVKTVGNRFQILDSTTYKTFGENLTTVLCRRFTGHWYPENPIKGQAYRCIRVNTQYRDDSILEACALTHIGFRDLALPKEFTLWIDPFEVSCRLGEENSPYTVASFDQRAPRGEDVSIGPEEDQEQPSSSSMVDCAIQVPEDIGEAWTLSSSSPTFSEDDDSGIDEDPSPPVEQIQRNTGPDQVRNP</sequence>
<organism evidence="4 5">
    <name type="scientific">Ranitomeya imitator</name>
    <name type="common">mimic poison frog</name>
    <dbReference type="NCBI Taxonomy" id="111125"/>
    <lineage>
        <taxon>Eukaryota</taxon>
        <taxon>Metazoa</taxon>
        <taxon>Chordata</taxon>
        <taxon>Craniata</taxon>
        <taxon>Vertebrata</taxon>
        <taxon>Euteleostomi</taxon>
        <taxon>Amphibia</taxon>
        <taxon>Batrachia</taxon>
        <taxon>Anura</taxon>
        <taxon>Neobatrachia</taxon>
        <taxon>Hyloidea</taxon>
        <taxon>Dendrobatidae</taxon>
        <taxon>Dendrobatinae</taxon>
        <taxon>Ranitomeya</taxon>
    </lineage>
</organism>
<dbReference type="EMBL" id="CAUEEQ010002481">
    <property type="protein sequence ID" value="CAJ0922901.1"/>
    <property type="molecule type" value="Genomic_DNA"/>
</dbReference>
<feature type="compositionally biased region" description="Polar residues" evidence="2">
    <location>
        <begin position="196"/>
        <end position="208"/>
    </location>
</feature>
<accession>A0ABN9KT46</accession>
<evidence type="ECO:0000313" key="4">
    <source>
        <dbReference type="EMBL" id="CAJ0922901.1"/>
    </source>
</evidence>
<dbReference type="Gene3D" id="3.90.640.90">
    <property type="entry name" value="Anti-proliferative protein, N-terminal domain"/>
    <property type="match status" value="1"/>
</dbReference>
<gene>
    <name evidence="4" type="ORF">RIMI_LOCUS1860424</name>
</gene>
<keyword evidence="5" id="KW-1185">Reference proteome</keyword>
<dbReference type="InterPro" id="IPR036054">
    <property type="entry name" value="BTG-like_sf"/>
</dbReference>
<dbReference type="Proteomes" id="UP001176940">
    <property type="component" value="Unassembled WGS sequence"/>
</dbReference>
<dbReference type="Pfam" id="PF07742">
    <property type="entry name" value="BTG"/>
    <property type="match status" value="1"/>
</dbReference>
<dbReference type="PANTHER" id="PTHR22978:SF46">
    <property type="entry name" value="LOW QUALITY PROTEIN: MATERNAL B9.10 PROTEIN-LIKE"/>
    <property type="match status" value="1"/>
</dbReference>
<comment type="similarity">
    <text evidence="1">Belongs to the BTG family.</text>
</comment>
<dbReference type="PANTHER" id="PTHR22978">
    <property type="entry name" value="B-CELL TRANSLOCATION GENE"/>
    <property type="match status" value="1"/>
</dbReference>
<protein>
    <recommendedName>
        <fullName evidence="3">Anti-proliferative protein domain-containing protein</fullName>
    </recommendedName>
</protein>
<evidence type="ECO:0000256" key="1">
    <source>
        <dbReference type="ARBA" id="ARBA00007989"/>
    </source>
</evidence>
<dbReference type="SUPFAM" id="SSF160696">
    <property type="entry name" value="BTG domain-like"/>
    <property type="match status" value="1"/>
</dbReference>
<evidence type="ECO:0000256" key="2">
    <source>
        <dbReference type="SAM" id="MobiDB-lite"/>
    </source>
</evidence>
<dbReference type="InterPro" id="IPR002087">
    <property type="entry name" value="Anti_prolifrtn"/>
</dbReference>
<feature type="domain" description="Anti-proliferative protein" evidence="3">
    <location>
        <begin position="12"/>
        <end position="118"/>
    </location>
</feature>
<feature type="region of interest" description="Disordered" evidence="2">
    <location>
        <begin position="127"/>
        <end position="208"/>
    </location>
</feature>
<feature type="non-terminal residue" evidence="4">
    <location>
        <position position="1"/>
    </location>
</feature>
<name>A0ABN9KT46_9NEOB</name>
<feature type="compositionally biased region" description="Acidic residues" evidence="2">
    <location>
        <begin position="178"/>
        <end position="189"/>
    </location>
</feature>
<reference evidence="4" key="1">
    <citation type="submission" date="2023-07" db="EMBL/GenBank/DDBJ databases">
        <authorList>
            <person name="Stuckert A."/>
        </authorList>
    </citation>
    <scope>NUCLEOTIDE SEQUENCE</scope>
</reference>
<dbReference type="SMART" id="SM00099">
    <property type="entry name" value="btg1"/>
    <property type="match status" value="1"/>
</dbReference>